<dbReference type="EMBL" id="GG657458">
    <property type="protein sequence ID" value="OAT10038.1"/>
    <property type="molecule type" value="Genomic_DNA"/>
</dbReference>
<feature type="active site" description="Tele-phosphohistidine intermediate" evidence="2">
    <location>
        <position position="8"/>
    </location>
</feature>
<dbReference type="InterPro" id="IPR029033">
    <property type="entry name" value="His_PPase_superfam"/>
</dbReference>
<evidence type="ECO:0000256" key="1">
    <source>
        <dbReference type="ARBA" id="ARBA00022801"/>
    </source>
</evidence>
<dbReference type="STRING" id="559298.A0A179USJ5"/>
<dbReference type="VEuPathDB" id="FungiDB:BDBG_05719"/>
<feature type="binding site" evidence="3">
    <location>
        <begin position="7"/>
        <end position="14"/>
    </location>
    <ligand>
        <name>substrate</name>
    </ligand>
</feature>
<dbReference type="Proteomes" id="UP000002038">
    <property type="component" value="Unassembled WGS sequence"/>
</dbReference>
<evidence type="ECO:0000313" key="5">
    <source>
        <dbReference type="EMBL" id="OAT10037.1"/>
    </source>
</evidence>
<evidence type="ECO:0000256" key="3">
    <source>
        <dbReference type="PIRSR" id="PIRSR613078-2"/>
    </source>
</evidence>
<dbReference type="InterPro" id="IPR013078">
    <property type="entry name" value="His_Pase_superF_clade-1"/>
</dbReference>
<dbReference type="GO" id="GO:0004331">
    <property type="term" value="F:fructose-2,6-bisphosphate 2-phosphatase activity"/>
    <property type="evidence" value="ECO:0007669"/>
    <property type="project" value="TreeGrafter"/>
</dbReference>
<dbReference type="GO" id="GO:0005829">
    <property type="term" value="C:cytosol"/>
    <property type="evidence" value="ECO:0007669"/>
    <property type="project" value="TreeGrafter"/>
</dbReference>
<dbReference type="PANTHER" id="PTHR46517:SF1">
    <property type="entry name" value="FRUCTOSE-2,6-BISPHOSPHATASE TIGAR"/>
    <property type="match status" value="1"/>
</dbReference>
<dbReference type="GeneID" id="8503840"/>
<feature type="region of interest" description="Disordered" evidence="4">
    <location>
        <begin position="265"/>
        <end position="290"/>
    </location>
</feature>
<feature type="active site" description="Proton donor/acceptor" evidence="2">
    <location>
        <position position="93"/>
    </location>
</feature>
<dbReference type="RefSeq" id="XP_031579129.1">
    <property type="nucleotide sequence ID" value="XM_031722285.1"/>
</dbReference>
<evidence type="ECO:0000256" key="4">
    <source>
        <dbReference type="SAM" id="MobiDB-lite"/>
    </source>
</evidence>
<dbReference type="CDD" id="cd07067">
    <property type="entry name" value="HP_PGM_like"/>
    <property type="match status" value="1"/>
</dbReference>
<dbReference type="GO" id="GO:0043456">
    <property type="term" value="P:regulation of pentose-phosphate shunt"/>
    <property type="evidence" value="ECO:0007669"/>
    <property type="project" value="TreeGrafter"/>
</dbReference>
<dbReference type="OrthoDB" id="354304at2759"/>
<reference evidence="5" key="1">
    <citation type="submission" date="2009-02" db="EMBL/GenBank/DDBJ databases">
        <title>The Genome Sequence of Blastomyces dermatitidis strain SLH14081.</title>
        <authorList>
            <consortium name="The Broad Institute Genome Sequencing Platform"/>
            <consortium name="Broad Institute Microbial Sequencing Center."/>
            <person name="Champion M."/>
            <person name="Cuomo C."/>
            <person name="Ma L.-J."/>
            <person name="Henn M.R."/>
            <person name="Klein B."/>
            <person name="Goldman B."/>
            <person name="Young S."/>
            <person name="Kodira C.D."/>
            <person name="Zeng Q."/>
            <person name="Koehrsen M."/>
            <person name="Alvarado L."/>
            <person name="Berlin A.M."/>
            <person name="Heiman D.I."/>
            <person name="Hepburn T.A."/>
            <person name="Saif S."/>
            <person name="Shea T.D."/>
            <person name="Shenoy N."/>
            <person name="Sykes S."/>
            <person name="Galagan J."/>
            <person name="Nusbaum C."/>
            <person name="Birren B."/>
        </authorList>
    </citation>
    <scope>NUCLEOTIDE SEQUENCE</scope>
    <source>
        <strain evidence="5">SLH14081</strain>
    </source>
</reference>
<evidence type="ECO:0000256" key="2">
    <source>
        <dbReference type="PIRSR" id="PIRSR613078-1"/>
    </source>
</evidence>
<name>A0A179USJ5_BLAGS</name>
<feature type="binding site" evidence="3">
    <location>
        <position position="59"/>
    </location>
    <ligand>
        <name>substrate</name>
    </ligand>
</feature>
<gene>
    <name evidence="5" type="ORF">BDBG_05719</name>
</gene>
<dbReference type="Pfam" id="PF00300">
    <property type="entry name" value="His_Phos_1"/>
    <property type="match status" value="1"/>
</dbReference>
<dbReference type="SMART" id="SM00855">
    <property type="entry name" value="PGAM"/>
    <property type="match status" value="1"/>
</dbReference>
<dbReference type="KEGG" id="bgh:BDBG_05719"/>
<dbReference type="AlphaFoldDB" id="A0A179USJ5"/>
<accession>A0A179USJ5</accession>
<evidence type="ECO:0000313" key="6">
    <source>
        <dbReference type="EMBL" id="OAT10038.1"/>
    </source>
</evidence>
<keyword evidence="1" id="KW-0378">Hydrolase</keyword>
<organism evidence="5 7">
    <name type="scientific">Blastomyces gilchristii (strain SLH14081)</name>
    <name type="common">Blastomyces dermatitidis</name>
    <dbReference type="NCBI Taxonomy" id="559298"/>
    <lineage>
        <taxon>Eukaryota</taxon>
        <taxon>Fungi</taxon>
        <taxon>Dikarya</taxon>
        <taxon>Ascomycota</taxon>
        <taxon>Pezizomycotina</taxon>
        <taxon>Eurotiomycetes</taxon>
        <taxon>Eurotiomycetidae</taxon>
        <taxon>Onygenales</taxon>
        <taxon>Ajellomycetaceae</taxon>
        <taxon>Blastomyces</taxon>
    </lineage>
</organism>
<keyword evidence="7" id="KW-1185">Reference proteome</keyword>
<dbReference type="SUPFAM" id="SSF53254">
    <property type="entry name" value="Phosphoglycerate mutase-like"/>
    <property type="match status" value="1"/>
</dbReference>
<proteinExistence type="predicted"/>
<feature type="compositionally biased region" description="Polar residues" evidence="4">
    <location>
        <begin position="219"/>
        <end position="229"/>
    </location>
</feature>
<sequence>MKLFLIRHAESEHNVAQVYAGTTDSALTNHGMVQIQRLALHFKTQGIAFNTVFSSDLLRARTTAEGICGLAGGEGRDGDSPQLQPIVLPVLRERDFGALEGKSWLTARDGAVNSVSETAGEPESHASVASRADSFLSNYLLPVLLDAGHPAQAVAVVSHGILLAALWEALSRLFLSSHVVLAPGVKVTKRISTWSNTGYLELDVGWIETGLITPAPANESGQSQDTMDGSNRAKAKNDAQNPPLHGRTLTILTINGREHLRNLRRTPGVGSSKHDATQQRIDNFFQKPKN</sequence>
<dbReference type="InterPro" id="IPR051695">
    <property type="entry name" value="Phosphoglycerate_Mutase"/>
</dbReference>
<dbReference type="PANTHER" id="PTHR46517">
    <property type="entry name" value="FRUCTOSE-2,6-BISPHOSPHATASE TIGAR"/>
    <property type="match status" value="1"/>
</dbReference>
<reference evidence="7" key="2">
    <citation type="journal article" date="2015" name="PLoS Genet.">
        <title>The dynamic genome and transcriptome of the human fungal pathogen Blastomyces and close relative Emmonsia.</title>
        <authorList>
            <person name="Munoz J.F."/>
            <person name="Gauthier G.M."/>
            <person name="Desjardins C.A."/>
            <person name="Gallo J.E."/>
            <person name="Holder J."/>
            <person name="Sullivan T.D."/>
            <person name="Marty A.J."/>
            <person name="Carmen J.C."/>
            <person name="Chen Z."/>
            <person name="Ding L."/>
            <person name="Gujja S."/>
            <person name="Magrini V."/>
            <person name="Misas E."/>
            <person name="Mitreva M."/>
            <person name="Priest M."/>
            <person name="Saif S."/>
            <person name="Whiston E.A."/>
            <person name="Young S."/>
            <person name="Zeng Q."/>
            <person name="Goldman W.E."/>
            <person name="Mardis E.R."/>
            <person name="Taylor J.W."/>
            <person name="McEwen J.G."/>
            <person name="Clay O.K."/>
            <person name="Klein B.S."/>
            <person name="Cuomo C.A."/>
        </authorList>
    </citation>
    <scope>NUCLEOTIDE SEQUENCE [LARGE SCALE GENOMIC DNA]</scope>
    <source>
        <strain evidence="7">SLH14081</strain>
    </source>
</reference>
<dbReference type="RefSeq" id="XP_002624211.1">
    <property type="nucleotide sequence ID" value="XM_002624165.2"/>
</dbReference>
<dbReference type="Gene3D" id="3.40.50.1240">
    <property type="entry name" value="Phosphoglycerate mutase-like"/>
    <property type="match status" value="1"/>
</dbReference>
<dbReference type="EMBL" id="GG657458">
    <property type="protein sequence ID" value="OAT10037.1"/>
    <property type="molecule type" value="Genomic_DNA"/>
</dbReference>
<feature type="region of interest" description="Disordered" evidence="4">
    <location>
        <begin position="213"/>
        <end position="245"/>
    </location>
</feature>
<protein>
    <submittedName>
        <fullName evidence="5 6">Phosphoglycerate mutase</fullName>
    </submittedName>
</protein>
<dbReference type="GO" id="GO:0045820">
    <property type="term" value="P:negative regulation of glycolytic process"/>
    <property type="evidence" value="ECO:0007669"/>
    <property type="project" value="TreeGrafter"/>
</dbReference>
<evidence type="ECO:0000313" key="7">
    <source>
        <dbReference type="Proteomes" id="UP000002038"/>
    </source>
</evidence>